<evidence type="ECO:0000256" key="6">
    <source>
        <dbReference type="ARBA" id="ARBA00023004"/>
    </source>
</evidence>
<dbReference type="Pfam" id="PF02310">
    <property type="entry name" value="B12-binding"/>
    <property type="match status" value="1"/>
</dbReference>
<feature type="domain" description="B12-binding" evidence="8">
    <location>
        <begin position="2"/>
        <end position="138"/>
    </location>
</feature>
<dbReference type="Proteomes" id="UP000267250">
    <property type="component" value="Chromosome"/>
</dbReference>
<organism evidence="10 11">
    <name type="scientific">Anoxybacter fermentans</name>
    <dbReference type="NCBI Taxonomy" id="1323375"/>
    <lineage>
        <taxon>Bacteria</taxon>
        <taxon>Bacillati</taxon>
        <taxon>Bacillota</taxon>
        <taxon>Clostridia</taxon>
        <taxon>Halanaerobiales</taxon>
        <taxon>Anoxybacter</taxon>
    </lineage>
</organism>
<evidence type="ECO:0000259" key="8">
    <source>
        <dbReference type="PROSITE" id="PS51332"/>
    </source>
</evidence>
<dbReference type="Gene3D" id="3.40.50.280">
    <property type="entry name" value="Cobalamin-binding domain"/>
    <property type="match status" value="1"/>
</dbReference>
<dbReference type="InterPro" id="IPR006158">
    <property type="entry name" value="Cobalamin-bd"/>
</dbReference>
<dbReference type="Gene3D" id="3.80.30.20">
    <property type="entry name" value="tm_1862 like domain"/>
    <property type="match status" value="1"/>
</dbReference>
<reference evidence="10 11" key="1">
    <citation type="submission" date="2016-07" db="EMBL/GenBank/DDBJ databases">
        <title>Genome and transcriptome analysis of iron-reducing fermentative bacteria Anoxybacter fermentans.</title>
        <authorList>
            <person name="Zeng X."/>
            <person name="Shao Z."/>
        </authorList>
    </citation>
    <scope>NUCLEOTIDE SEQUENCE [LARGE SCALE GENOMIC DNA]</scope>
    <source>
        <strain evidence="10 11">DY22613</strain>
    </source>
</reference>
<dbReference type="SFLD" id="SFLDG01123">
    <property type="entry name" value="methyltransferase_(Class_B)"/>
    <property type="match status" value="1"/>
</dbReference>
<dbReference type="InterPro" id="IPR058240">
    <property type="entry name" value="rSAM_sf"/>
</dbReference>
<dbReference type="InterPro" id="IPR036724">
    <property type="entry name" value="Cobalamin-bd_sf"/>
</dbReference>
<protein>
    <submittedName>
        <fullName evidence="10">Uncharacterized protein</fullName>
    </submittedName>
</protein>
<keyword evidence="4" id="KW-0949">S-adenosyl-L-methionine</keyword>
<evidence type="ECO:0000256" key="4">
    <source>
        <dbReference type="ARBA" id="ARBA00022691"/>
    </source>
</evidence>
<dbReference type="CDD" id="cd01335">
    <property type="entry name" value="Radical_SAM"/>
    <property type="match status" value="1"/>
</dbReference>
<keyword evidence="2" id="KW-0489">Methyltransferase</keyword>
<dbReference type="SFLD" id="SFLDS00029">
    <property type="entry name" value="Radical_SAM"/>
    <property type="match status" value="1"/>
</dbReference>
<dbReference type="Pfam" id="PF04055">
    <property type="entry name" value="Radical_SAM"/>
    <property type="match status" value="1"/>
</dbReference>
<dbReference type="SUPFAM" id="SSF52242">
    <property type="entry name" value="Cobalamin (vitamin B12)-binding domain"/>
    <property type="match status" value="1"/>
</dbReference>
<keyword evidence="11" id="KW-1185">Reference proteome</keyword>
<proteinExistence type="predicted"/>
<accession>A0A3Q9HQJ1</accession>
<dbReference type="SMART" id="SM00729">
    <property type="entry name" value="Elp3"/>
    <property type="match status" value="1"/>
</dbReference>
<dbReference type="SFLD" id="SFLDG01082">
    <property type="entry name" value="B12-binding_domain_containing"/>
    <property type="match status" value="1"/>
</dbReference>
<dbReference type="GO" id="GO:0031419">
    <property type="term" value="F:cobalamin binding"/>
    <property type="evidence" value="ECO:0007669"/>
    <property type="project" value="InterPro"/>
</dbReference>
<dbReference type="GO" id="GO:0051539">
    <property type="term" value="F:4 iron, 4 sulfur cluster binding"/>
    <property type="evidence" value="ECO:0007669"/>
    <property type="project" value="UniProtKB-KW"/>
</dbReference>
<evidence type="ECO:0000256" key="2">
    <source>
        <dbReference type="ARBA" id="ARBA00022603"/>
    </source>
</evidence>
<dbReference type="PROSITE" id="PS51918">
    <property type="entry name" value="RADICAL_SAM"/>
    <property type="match status" value="1"/>
</dbReference>
<evidence type="ECO:0000256" key="5">
    <source>
        <dbReference type="ARBA" id="ARBA00022723"/>
    </source>
</evidence>
<keyword evidence="7" id="KW-0411">Iron-sulfur</keyword>
<evidence type="ECO:0000256" key="3">
    <source>
        <dbReference type="ARBA" id="ARBA00022679"/>
    </source>
</evidence>
<dbReference type="InterPro" id="IPR007197">
    <property type="entry name" value="rSAM"/>
</dbReference>
<dbReference type="EMBL" id="CP016379">
    <property type="protein sequence ID" value="AZR73351.1"/>
    <property type="molecule type" value="Genomic_DNA"/>
</dbReference>
<evidence type="ECO:0000259" key="9">
    <source>
        <dbReference type="PROSITE" id="PS51918"/>
    </source>
</evidence>
<keyword evidence="3" id="KW-0808">Transferase</keyword>
<dbReference type="GO" id="GO:0003824">
    <property type="term" value="F:catalytic activity"/>
    <property type="evidence" value="ECO:0007669"/>
    <property type="project" value="InterPro"/>
</dbReference>
<dbReference type="AlphaFoldDB" id="A0A3Q9HQJ1"/>
<evidence type="ECO:0000313" key="10">
    <source>
        <dbReference type="EMBL" id="AZR73351.1"/>
    </source>
</evidence>
<dbReference type="InterPro" id="IPR034466">
    <property type="entry name" value="Methyltransferase_Class_B"/>
</dbReference>
<dbReference type="PROSITE" id="PS51332">
    <property type="entry name" value="B12_BINDING"/>
    <property type="match status" value="1"/>
</dbReference>
<dbReference type="PANTHER" id="PTHR43409:SF7">
    <property type="entry name" value="BLL1977 PROTEIN"/>
    <property type="match status" value="1"/>
</dbReference>
<dbReference type="SUPFAM" id="SSF102114">
    <property type="entry name" value="Radical SAM enzymes"/>
    <property type="match status" value="1"/>
</dbReference>
<name>A0A3Q9HQJ1_9FIRM</name>
<evidence type="ECO:0000256" key="7">
    <source>
        <dbReference type="ARBA" id="ARBA00023014"/>
    </source>
</evidence>
<dbReference type="PANTHER" id="PTHR43409">
    <property type="entry name" value="ANAEROBIC MAGNESIUM-PROTOPORPHYRIN IX MONOMETHYL ESTER CYCLASE-RELATED"/>
    <property type="match status" value="1"/>
</dbReference>
<dbReference type="KEGG" id="aft:BBF96_08125"/>
<evidence type="ECO:0000256" key="1">
    <source>
        <dbReference type="ARBA" id="ARBA00001966"/>
    </source>
</evidence>
<dbReference type="InterPro" id="IPR051198">
    <property type="entry name" value="BchE-like"/>
</dbReference>
<keyword evidence="5" id="KW-0479">Metal-binding</keyword>
<feature type="domain" description="Radical SAM core" evidence="9">
    <location>
        <begin position="172"/>
        <end position="434"/>
    </location>
</feature>
<comment type="cofactor">
    <cofactor evidence="1">
        <name>[4Fe-4S] cluster</name>
        <dbReference type="ChEBI" id="CHEBI:49883"/>
    </cofactor>
</comment>
<dbReference type="RefSeq" id="WP_164730967.1">
    <property type="nucleotide sequence ID" value="NZ_CP016379.1"/>
</dbReference>
<dbReference type="InterPro" id="IPR006638">
    <property type="entry name" value="Elp3/MiaA/NifB-like_rSAM"/>
</dbReference>
<keyword evidence="6" id="KW-0408">Iron</keyword>
<dbReference type="InterPro" id="IPR023404">
    <property type="entry name" value="rSAM_horseshoe"/>
</dbReference>
<gene>
    <name evidence="10" type="ORF">BBF96_08125</name>
</gene>
<evidence type="ECO:0000313" key="11">
    <source>
        <dbReference type="Proteomes" id="UP000267250"/>
    </source>
</evidence>
<dbReference type="GO" id="GO:0046872">
    <property type="term" value="F:metal ion binding"/>
    <property type="evidence" value="ECO:0007669"/>
    <property type="project" value="UniProtKB-KW"/>
</dbReference>
<sequence>MKLAIVVPPVSPTMMDTNEYLGAGLIHAVLSEKGYNVDLYDFCNNYEPIDSCVEKLKKYDWIGITAPFVKELVVAIDLAQRLKSQGYSGHITIGGSAATLNAEKVLKNFKEIDSIAIGEATNSIVEFMSNLNDNEKLLRTASFYFNSSDKIIKNEPTGEIVDLDKEPFIEPRLDGPIATIVTSRGCPFNCSYCTIHGFTKLAKQPRWKAKSPERVVYEIERYNKEYGKKYFLFADDNFFGSCPKGEKRALEIADLLMQKNLDIYFSIEARVTDIKMPIIRALKGAGLYNVRLGVETGVQRMLDTWNKRTTVEQNLKAIKMLTDMGIKTHVNFILFDPWTTLEEMYENLRFIKEEKIYTLTDTSHLLYSNHLGIIGGTKLAERIDELEVIPWNFPKMTSHQYKILEKLDAIYDYKMKDPRMEKFRHIHYKWIEILNKKRNYMQKELRANYEKQNPYVVRLEKWLENVRELELNIFEYVLYNVTKLTEKQIMQEIEKHMEEFDKTTLGMNFKKFKELKEVYR</sequence>